<name>A0A1H7B891_9BURK</name>
<accession>A0A1H7B891</accession>
<proteinExistence type="predicted"/>
<dbReference type="Proteomes" id="UP000198866">
    <property type="component" value="Unassembled WGS sequence"/>
</dbReference>
<keyword evidence="2" id="KW-1185">Reference proteome</keyword>
<dbReference type="EMBL" id="FNYE01000017">
    <property type="protein sequence ID" value="SEJ74001.1"/>
    <property type="molecule type" value="Genomic_DNA"/>
</dbReference>
<sequence>MKHQIVGRYRGFVIEARIEPRTARSSDGLALRYRVSWSLRAVASKQRVLGDVADPVIYDSDSLALTCVDRAARALIDAMLADGDELASARMLQS</sequence>
<dbReference type="STRING" id="667676.SAMN05192539_10176"/>
<protein>
    <submittedName>
        <fullName evidence="1">Uncharacterized protein</fullName>
    </submittedName>
</protein>
<dbReference type="AlphaFoldDB" id="A0A1H7B891"/>
<gene>
    <name evidence="1" type="ORF">SAMN05192539_10176</name>
</gene>
<evidence type="ECO:0000313" key="2">
    <source>
        <dbReference type="Proteomes" id="UP000198866"/>
    </source>
</evidence>
<organism evidence="1 2">
    <name type="scientific">Paraburkholderia diazotrophica</name>
    <dbReference type="NCBI Taxonomy" id="667676"/>
    <lineage>
        <taxon>Bacteria</taxon>
        <taxon>Pseudomonadati</taxon>
        <taxon>Pseudomonadota</taxon>
        <taxon>Betaproteobacteria</taxon>
        <taxon>Burkholderiales</taxon>
        <taxon>Burkholderiaceae</taxon>
        <taxon>Paraburkholderia</taxon>
    </lineage>
</organism>
<reference evidence="2" key="1">
    <citation type="submission" date="2016-10" db="EMBL/GenBank/DDBJ databases">
        <authorList>
            <person name="Varghese N."/>
            <person name="Submissions S."/>
        </authorList>
    </citation>
    <scope>NUCLEOTIDE SEQUENCE [LARGE SCALE GENOMIC DNA]</scope>
    <source>
        <strain evidence="2">LMG 26031</strain>
    </source>
</reference>
<evidence type="ECO:0000313" key="1">
    <source>
        <dbReference type="EMBL" id="SEJ74001.1"/>
    </source>
</evidence>
<dbReference type="OrthoDB" id="9105171at2"/>
<dbReference type="RefSeq" id="WP_090868625.1">
    <property type="nucleotide sequence ID" value="NZ_FNYE01000017.1"/>
</dbReference>